<evidence type="ECO:0000256" key="3">
    <source>
        <dbReference type="ARBA" id="ARBA00023125"/>
    </source>
</evidence>
<keyword evidence="5" id="KW-0539">Nucleus</keyword>
<protein>
    <recommendedName>
        <fullName evidence="7">NAC domain-containing protein</fullName>
    </recommendedName>
</protein>
<evidence type="ECO:0000313" key="9">
    <source>
        <dbReference type="Proteomes" id="UP001168098"/>
    </source>
</evidence>
<dbReference type="PANTHER" id="PTHR31719">
    <property type="entry name" value="NAC TRANSCRIPTION FACTOR 56"/>
    <property type="match status" value="1"/>
</dbReference>
<feature type="region of interest" description="Disordered" evidence="6">
    <location>
        <begin position="271"/>
        <end position="304"/>
    </location>
</feature>
<evidence type="ECO:0000256" key="1">
    <source>
        <dbReference type="ARBA" id="ARBA00004123"/>
    </source>
</evidence>
<dbReference type="GO" id="GO:0006355">
    <property type="term" value="P:regulation of DNA-templated transcription"/>
    <property type="evidence" value="ECO:0007669"/>
    <property type="project" value="InterPro"/>
</dbReference>
<organism evidence="8 9">
    <name type="scientific">Vitis rotundifolia</name>
    <name type="common">Muscadine grape</name>
    <dbReference type="NCBI Taxonomy" id="103349"/>
    <lineage>
        <taxon>Eukaryota</taxon>
        <taxon>Viridiplantae</taxon>
        <taxon>Streptophyta</taxon>
        <taxon>Embryophyta</taxon>
        <taxon>Tracheophyta</taxon>
        <taxon>Spermatophyta</taxon>
        <taxon>Magnoliopsida</taxon>
        <taxon>eudicotyledons</taxon>
        <taxon>Gunneridae</taxon>
        <taxon>Pentapetalae</taxon>
        <taxon>rosids</taxon>
        <taxon>Vitales</taxon>
        <taxon>Vitaceae</taxon>
        <taxon>Viteae</taxon>
        <taxon>Vitis</taxon>
    </lineage>
</organism>
<keyword evidence="4" id="KW-0804">Transcription</keyword>
<keyword evidence="3" id="KW-0238">DNA-binding</keyword>
<dbReference type="AlphaFoldDB" id="A0AA39DW12"/>
<dbReference type="InterPro" id="IPR003441">
    <property type="entry name" value="NAC-dom"/>
</dbReference>
<reference evidence="8 9" key="1">
    <citation type="journal article" date="2023" name="BMC Biotechnol.">
        <title>Vitis rotundifolia cv Carlos genome sequencing.</title>
        <authorList>
            <person name="Huff M."/>
            <person name="Hulse-Kemp A."/>
            <person name="Scheffler B."/>
            <person name="Youngblood R."/>
            <person name="Simpson S."/>
            <person name="Babiker E."/>
            <person name="Staton M."/>
        </authorList>
    </citation>
    <scope>NUCLEOTIDE SEQUENCE [LARGE SCALE GENOMIC DNA]</scope>
    <source>
        <tissue evidence="8">Leaf</tissue>
    </source>
</reference>
<dbReference type="InterPro" id="IPR036093">
    <property type="entry name" value="NAC_dom_sf"/>
</dbReference>
<evidence type="ECO:0000256" key="2">
    <source>
        <dbReference type="ARBA" id="ARBA00023015"/>
    </source>
</evidence>
<feature type="domain" description="NAC" evidence="7">
    <location>
        <begin position="11"/>
        <end position="166"/>
    </location>
</feature>
<accession>A0AA39DW12</accession>
<evidence type="ECO:0000256" key="4">
    <source>
        <dbReference type="ARBA" id="ARBA00023163"/>
    </source>
</evidence>
<comment type="subcellular location">
    <subcellularLocation>
        <location evidence="1">Nucleus</location>
    </subcellularLocation>
</comment>
<dbReference type="PANTHER" id="PTHR31719:SF157">
    <property type="entry name" value="NAC TRANSCRIPTION FACTOR-LIKE PROTEIN"/>
    <property type="match status" value="1"/>
</dbReference>
<evidence type="ECO:0000256" key="6">
    <source>
        <dbReference type="SAM" id="MobiDB-lite"/>
    </source>
</evidence>
<name>A0AA39DW12_VITRO</name>
<dbReference type="Pfam" id="PF02365">
    <property type="entry name" value="NAM"/>
    <property type="match status" value="1"/>
</dbReference>
<dbReference type="SUPFAM" id="SSF101941">
    <property type="entry name" value="NAC domain"/>
    <property type="match status" value="1"/>
</dbReference>
<dbReference type="FunFam" id="2.170.150.80:FF:000008">
    <property type="entry name" value="NAC domain-containing protein 72-like"/>
    <property type="match status" value="1"/>
</dbReference>
<dbReference type="Proteomes" id="UP001168098">
    <property type="component" value="Unassembled WGS sequence"/>
</dbReference>
<dbReference type="PROSITE" id="PS51005">
    <property type="entry name" value="NAC"/>
    <property type="match status" value="1"/>
</dbReference>
<dbReference type="GO" id="GO:0005634">
    <property type="term" value="C:nucleus"/>
    <property type="evidence" value="ECO:0007669"/>
    <property type="project" value="UniProtKB-SubCell"/>
</dbReference>
<gene>
    <name evidence="8" type="ORF">PVL29_007313</name>
</gene>
<comment type="caution">
    <text evidence="8">The sequence shown here is derived from an EMBL/GenBank/DDBJ whole genome shotgun (WGS) entry which is preliminary data.</text>
</comment>
<dbReference type="EMBL" id="JARBHA010000006">
    <property type="protein sequence ID" value="KAJ9698169.1"/>
    <property type="molecule type" value="Genomic_DNA"/>
</dbReference>
<sequence length="360" mass="40900">MEREPNSSFQFPPGFRFHPSDEELIVHYLQKKVTSHPLPASVIAEIDLYKYNPWELPRKALFGEEEWYFFSPRDRKYPNGVRPNRAAASGFWKATGTDKPILTSCGSKSIGVKKALVFYIGRPPRGVKTEWIMNEYRLLNTMNRPGSRSKGSMRLDDWVLCRVRHKGNMPKNTCEGQDSPSTELISYLPKIEEQQPMYTKHNDMDTGYLYNHCQLIASILAGHPLPHNETISNVTFKGSNNSNSYGSVHEDGSDKVNLPITVSSFDSLFNPLNGNSTEKHRYENPPPSQKMLTSNNEDENLSPHKTSTNYHTNFHSQSQSQVSIINSNPSNPISLQKPNHVLHRQISTLVNWPFTEGHGS</sequence>
<evidence type="ECO:0000259" key="7">
    <source>
        <dbReference type="PROSITE" id="PS51005"/>
    </source>
</evidence>
<dbReference type="GO" id="GO:0003677">
    <property type="term" value="F:DNA binding"/>
    <property type="evidence" value="ECO:0007669"/>
    <property type="project" value="UniProtKB-KW"/>
</dbReference>
<keyword evidence="2" id="KW-0805">Transcription regulation</keyword>
<evidence type="ECO:0000256" key="5">
    <source>
        <dbReference type="ARBA" id="ARBA00023242"/>
    </source>
</evidence>
<keyword evidence="9" id="KW-1185">Reference proteome</keyword>
<evidence type="ECO:0000313" key="8">
    <source>
        <dbReference type="EMBL" id="KAJ9698169.1"/>
    </source>
</evidence>
<proteinExistence type="predicted"/>
<dbReference type="Gene3D" id="2.170.150.80">
    <property type="entry name" value="NAC domain"/>
    <property type="match status" value="1"/>
</dbReference>